<protein>
    <submittedName>
        <fullName evidence="4">Armadillo-type fold,Armadillo-like helical</fullName>
    </submittedName>
</protein>
<comment type="similarity">
    <text evidence="3">Belongs to the BRAT1 family.</text>
</comment>
<keyword evidence="5" id="KW-1185">Reference proteome</keyword>
<dbReference type="Proteomes" id="UP000325440">
    <property type="component" value="Unassembled WGS sequence"/>
</dbReference>
<sequence length="904" mass="104268">MVHIFNDLPHKDMAEKLQKALNYLLIENYTIQDKTLLEKLLTCLYNEDILLKTIPIENHLKWFTSVLNVYKQQTPITKNWAIHLYAFALKYLSILVKSNDGLVALIETQTLQSMINQLDVATNFKESSVFNAYILLLQTLNTHIQGIEYVFQEGLWKNILFAINGLIIPAKYVEIQSSQYIADLIYKSFEHGMAHYCEPLFKDLFLKLNSIDNLIGSYQVNDFSAYNVYIKTLILSLEKFVGTKYESDVCLYIIEKYSLSDVLVNIQKLSNVNPMLLKNYMTLHLLFDTFTTWHHSDMEFILKLIGSRLSMVKDTRSYKQMNYLCVQAIRYANITNTQLSGNIQFEKELIIAQIIPLKKYSEWLKCKQNDNEEFIFDENSGVIESKLIYNCFNSSDSMMNEVAVSSILNIIDIVPILKQESLDYLIIFMSKLTNQYLHPNNWKTQTLEQGLTYYKVLEILRYVFICWAKLLEYKLCIDNIVQNNLLIPLIQNHSHFLIKIGSDSTLLQNGLQLISTALKKRIYENAHCTDYIAAFDKLCSTFQNFLLDTRPEIRDSSLQCISSVIIGANYKSGNFFINLMIEKNLPIDVLNTLKHDNDPFVRAMAVECLEKMVSISDIWETSLKESDLINHCLFLMQYEHEGIIRRQIVKLLTAIFNSNELSKTLFNQICVLMVHISVNDPLWEVKIFAYEFWDLVIKKLVIKKSCIHNGTKTLNYSLIELSTTGCLHVLYVALKEEHDLAVQKKAIYITKELLSYISSTNMYRSMSDLNMEVGIESENCVNNINENEDDSETNSEIKKSRQIDSTTRVLNTLSVTSDCELLCSLKNANRSNIYPDDVSLVEKSAVYISVDDFLSYTDSYNFNDCCAKTEWVISTRSGLDSMLSDIIGYSTNSFVEGADLLDCY</sequence>
<name>A0A5E4M1Z2_9HEMI</name>
<dbReference type="Gene3D" id="1.25.10.10">
    <property type="entry name" value="Leucine-rich Repeat Variant"/>
    <property type="match status" value="1"/>
</dbReference>
<dbReference type="PANTHER" id="PTHR21331">
    <property type="entry name" value="BRCA1-ASSOCIATED ATM ACTIVATOR 1"/>
    <property type="match status" value="1"/>
</dbReference>
<accession>A0A5E4M1Z2</accession>
<evidence type="ECO:0000256" key="2">
    <source>
        <dbReference type="ARBA" id="ARBA00022490"/>
    </source>
</evidence>
<proteinExistence type="inferred from homology"/>
<evidence type="ECO:0000256" key="3">
    <source>
        <dbReference type="ARBA" id="ARBA00061308"/>
    </source>
</evidence>
<organism evidence="4 5">
    <name type="scientific">Cinara cedri</name>
    <dbReference type="NCBI Taxonomy" id="506608"/>
    <lineage>
        <taxon>Eukaryota</taxon>
        <taxon>Metazoa</taxon>
        <taxon>Ecdysozoa</taxon>
        <taxon>Arthropoda</taxon>
        <taxon>Hexapoda</taxon>
        <taxon>Insecta</taxon>
        <taxon>Pterygota</taxon>
        <taxon>Neoptera</taxon>
        <taxon>Paraneoptera</taxon>
        <taxon>Hemiptera</taxon>
        <taxon>Sternorrhyncha</taxon>
        <taxon>Aphidomorpha</taxon>
        <taxon>Aphidoidea</taxon>
        <taxon>Aphididae</taxon>
        <taxon>Lachninae</taxon>
        <taxon>Cinara</taxon>
    </lineage>
</organism>
<dbReference type="EMBL" id="CABPRJ010000008">
    <property type="protein sequence ID" value="VVC25045.1"/>
    <property type="molecule type" value="Genomic_DNA"/>
</dbReference>
<dbReference type="AlphaFoldDB" id="A0A5E4M1Z2"/>
<dbReference type="InterPro" id="IPR038904">
    <property type="entry name" value="BRAT1"/>
</dbReference>
<evidence type="ECO:0000256" key="1">
    <source>
        <dbReference type="ARBA" id="ARBA00004496"/>
    </source>
</evidence>
<evidence type="ECO:0000313" key="5">
    <source>
        <dbReference type="Proteomes" id="UP000325440"/>
    </source>
</evidence>
<gene>
    <name evidence="4" type="ORF">CINCED_3A021537</name>
</gene>
<comment type="subcellular location">
    <subcellularLocation>
        <location evidence="1">Cytoplasm</location>
    </subcellularLocation>
</comment>
<dbReference type="InterPro" id="IPR011989">
    <property type="entry name" value="ARM-like"/>
</dbReference>
<dbReference type="InterPro" id="IPR016024">
    <property type="entry name" value="ARM-type_fold"/>
</dbReference>
<dbReference type="GO" id="GO:0005634">
    <property type="term" value="C:nucleus"/>
    <property type="evidence" value="ECO:0007669"/>
    <property type="project" value="TreeGrafter"/>
</dbReference>
<dbReference type="GO" id="GO:0005737">
    <property type="term" value="C:cytoplasm"/>
    <property type="evidence" value="ECO:0007669"/>
    <property type="project" value="UniProtKB-SubCell"/>
</dbReference>
<dbReference type="GO" id="GO:0008283">
    <property type="term" value="P:cell population proliferation"/>
    <property type="evidence" value="ECO:0007669"/>
    <property type="project" value="InterPro"/>
</dbReference>
<dbReference type="SUPFAM" id="SSF48371">
    <property type="entry name" value="ARM repeat"/>
    <property type="match status" value="1"/>
</dbReference>
<dbReference type="OrthoDB" id="10057956at2759"/>
<dbReference type="GO" id="GO:0006974">
    <property type="term" value="P:DNA damage response"/>
    <property type="evidence" value="ECO:0007669"/>
    <property type="project" value="InterPro"/>
</dbReference>
<evidence type="ECO:0000313" key="4">
    <source>
        <dbReference type="EMBL" id="VVC25045.1"/>
    </source>
</evidence>
<reference evidence="4 5" key="1">
    <citation type="submission" date="2019-08" db="EMBL/GenBank/DDBJ databases">
        <authorList>
            <person name="Alioto T."/>
            <person name="Alioto T."/>
            <person name="Gomez Garrido J."/>
        </authorList>
    </citation>
    <scope>NUCLEOTIDE SEQUENCE [LARGE SCALE GENOMIC DNA]</scope>
</reference>
<keyword evidence="2" id="KW-0963">Cytoplasm</keyword>
<dbReference type="PANTHER" id="PTHR21331:SF2">
    <property type="entry name" value="BRCA1-ASSOCIATED ATM ACTIVATOR 1"/>
    <property type="match status" value="1"/>
</dbReference>